<dbReference type="EC" id="6.2.1.-" evidence="5"/>
<dbReference type="EMBL" id="CP155573">
    <property type="protein sequence ID" value="XFO65506.1"/>
    <property type="molecule type" value="Genomic_DNA"/>
</dbReference>
<dbReference type="PANTHER" id="PTHR43201">
    <property type="entry name" value="ACYL-COA SYNTHETASE"/>
    <property type="match status" value="1"/>
</dbReference>
<evidence type="ECO:0000259" key="4">
    <source>
        <dbReference type="Pfam" id="PF13193"/>
    </source>
</evidence>
<dbReference type="Proteomes" id="UP000216752">
    <property type="component" value="Chromosome"/>
</dbReference>
<proteinExistence type="inferred from homology"/>
<name>A0ABZ3IIM0_9FIRM</name>
<feature type="domain" description="AMP-dependent synthetase/ligase" evidence="3">
    <location>
        <begin position="36"/>
        <end position="397"/>
    </location>
</feature>
<protein>
    <submittedName>
        <fullName evidence="5">Medium-chain fatty-acid--CoA ligase</fullName>
        <ecNumber evidence="5">6.2.1.-</ecNumber>
    </submittedName>
</protein>
<dbReference type="RefSeq" id="WP_094606390.1">
    <property type="nucleotide sequence ID" value="NZ_CP155573.1"/>
</dbReference>
<organism evidence="5 6">
    <name type="scientific">Sporomusa silvacetica DSM 10669</name>
    <dbReference type="NCBI Taxonomy" id="1123289"/>
    <lineage>
        <taxon>Bacteria</taxon>
        <taxon>Bacillati</taxon>
        <taxon>Bacillota</taxon>
        <taxon>Negativicutes</taxon>
        <taxon>Selenomonadales</taxon>
        <taxon>Sporomusaceae</taxon>
        <taxon>Sporomusa</taxon>
    </lineage>
</organism>
<evidence type="ECO:0000313" key="5">
    <source>
        <dbReference type="EMBL" id="XFO65506.1"/>
    </source>
</evidence>
<evidence type="ECO:0000256" key="1">
    <source>
        <dbReference type="ARBA" id="ARBA00006432"/>
    </source>
</evidence>
<accession>A0ABZ3IIM0</accession>
<evidence type="ECO:0000313" key="6">
    <source>
        <dbReference type="Proteomes" id="UP000216752"/>
    </source>
</evidence>
<dbReference type="PANTHER" id="PTHR43201:SF5">
    <property type="entry name" value="MEDIUM-CHAIN ACYL-COA LIGASE ACSF2, MITOCHONDRIAL"/>
    <property type="match status" value="1"/>
</dbReference>
<keyword evidence="6" id="KW-1185">Reference proteome</keyword>
<comment type="similarity">
    <text evidence="1">Belongs to the ATP-dependent AMP-binding enzyme family.</text>
</comment>
<dbReference type="NCBIfam" id="NF004758">
    <property type="entry name" value="PRK06087.1"/>
    <property type="match status" value="1"/>
</dbReference>
<reference evidence="5" key="1">
    <citation type="submission" date="2024-05" db="EMBL/GenBank/DDBJ databases">
        <title>Isolation and characterization of Sporomusa carbonis sp. nov., a carboxydotrophic hydrogenogen in the genus of Sporomusa isolated from a charcoal burning pile.</title>
        <authorList>
            <person name="Boeer T."/>
            <person name="Rosenbaum F."/>
            <person name="Eysell L."/>
            <person name="Mueller V."/>
            <person name="Daniel R."/>
            <person name="Poehlein A."/>
        </authorList>
    </citation>
    <scope>NUCLEOTIDE SEQUENCE [LARGE SCALE GENOMIC DNA]</scope>
    <source>
        <strain evidence="5">DSM 10669</strain>
    </source>
</reference>
<dbReference type="InterPro" id="IPR045851">
    <property type="entry name" value="AMP-bd_C_sf"/>
</dbReference>
<dbReference type="SUPFAM" id="SSF56801">
    <property type="entry name" value="Acetyl-CoA synthetase-like"/>
    <property type="match status" value="1"/>
</dbReference>
<gene>
    <name evidence="5" type="primary">fadK</name>
    <name evidence="5" type="ORF">SPSIL_016350</name>
</gene>
<dbReference type="Pfam" id="PF00501">
    <property type="entry name" value="AMP-binding"/>
    <property type="match status" value="1"/>
</dbReference>
<sequence length="546" mass="60514">MSSLITINESRKQHYRQKGYWGDATLADYWRMAVLSSPDKIAVIDLQGACYTYAELDDAAGRVATFLQEVGVKPGEFVSFQLPGWAEFTVIYVACLKAGAVANPILPCYRQKELLYILNKCESKVLFFPSEYRRFTYLPMVQSVVPKIPSLKEIVIVEKENQTDDGNTLHSVMQQYSPLPDNRVSKADDLAAVLFTSGTVAAPKGVMFTHNNIIASEKAFAAALNFNYTDVMLMTAPMAHATGFHHGVTVPFMFGAKSVLQDIFSAETSLALIAREKCTCSMGATPFVYDILRSLQNKKYDIASLRFFLCGGAPIPRHLVKESLEAGLKVISVYGSTESIPHTSVRLDDPVEKVINTDGVPVPSVEIKVVDASRQSVPTGIEGEEASRGPNVFMGYLKEPELTAGVFDEEGWYYSGDLCTLDEDGYVRITGRKKDVIIRGGENISSVEIENILLQIPNVYEAGVVSMPDERLGERICAYIVLKEVNNGLTLDSVKSFFEEKRVAKCKYPERLEIVSSLPRSAAGKIQKFVLRQDIKNKLSQEISKR</sequence>
<dbReference type="GO" id="GO:0016874">
    <property type="term" value="F:ligase activity"/>
    <property type="evidence" value="ECO:0007669"/>
    <property type="project" value="UniProtKB-KW"/>
</dbReference>
<dbReference type="InterPro" id="IPR000873">
    <property type="entry name" value="AMP-dep_synth/lig_dom"/>
</dbReference>
<dbReference type="Gene3D" id="3.40.50.12780">
    <property type="entry name" value="N-terminal domain of ligase-like"/>
    <property type="match status" value="1"/>
</dbReference>
<evidence type="ECO:0000259" key="3">
    <source>
        <dbReference type="Pfam" id="PF00501"/>
    </source>
</evidence>
<dbReference type="Gene3D" id="3.30.300.30">
    <property type="match status" value="1"/>
</dbReference>
<dbReference type="InterPro" id="IPR042099">
    <property type="entry name" value="ANL_N_sf"/>
</dbReference>
<evidence type="ECO:0000256" key="2">
    <source>
        <dbReference type="ARBA" id="ARBA00022598"/>
    </source>
</evidence>
<dbReference type="InterPro" id="IPR025110">
    <property type="entry name" value="AMP-bd_C"/>
</dbReference>
<dbReference type="Pfam" id="PF13193">
    <property type="entry name" value="AMP-binding_C"/>
    <property type="match status" value="1"/>
</dbReference>
<keyword evidence="2 5" id="KW-0436">Ligase</keyword>
<feature type="domain" description="AMP-binding enzyme C-terminal" evidence="4">
    <location>
        <begin position="448"/>
        <end position="525"/>
    </location>
</feature>